<sequence>MNQQKHKLVVRIVCLVIAVLMVASLAATAFMALL</sequence>
<dbReference type="EMBL" id="BK015427">
    <property type="protein sequence ID" value="DAE06128.1"/>
    <property type="molecule type" value="Genomic_DNA"/>
</dbReference>
<evidence type="ECO:0000313" key="2">
    <source>
        <dbReference type="EMBL" id="DAE06128.1"/>
    </source>
</evidence>
<accession>A0A8S5PHF9</accession>
<name>A0A8S5PHF9_9CAUD</name>
<feature type="transmembrane region" description="Helical" evidence="1">
    <location>
        <begin position="12"/>
        <end position="33"/>
    </location>
</feature>
<proteinExistence type="predicted"/>
<keyword evidence="1" id="KW-0812">Transmembrane</keyword>
<keyword evidence="1" id="KW-1133">Transmembrane helix</keyword>
<organism evidence="2">
    <name type="scientific">Siphoviridae sp. ctXQ92</name>
    <dbReference type="NCBI Taxonomy" id="2825543"/>
    <lineage>
        <taxon>Viruses</taxon>
        <taxon>Duplodnaviria</taxon>
        <taxon>Heunggongvirae</taxon>
        <taxon>Uroviricota</taxon>
        <taxon>Caudoviricetes</taxon>
    </lineage>
</organism>
<protein>
    <submittedName>
        <fullName evidence="2">Uncharacterized protein</fullName>
    </submittedName>
</protein>
<reference evidence="2" key="1">
    <citation type="journal article" date="2021" name="Proc. Natl. Acad. Sci. U.S.A.">
        <title>A Catalog of Tens of Thousands of Viruses from Human Metagenomes Reveals Hidden Associations with Chronic Diseases.</title>
        <authorList>
            <person name="Tisza M.J."/>
            <person name="Buck C.B."/>
        </authorList>
    </citation>
    <scope>NUCLEOTIDE SEQUENCE</scope>
    <source>
        <strain evidence="2">CtXQ92</strain>
    </source>
</reference>
<evidence type="ECO:0000256" key="1">
    <source>
        <dbReference type="SAM" id="Phobius"/>
    </source>
</evidence>
<keyword evidence="1" id="KW-0472">Membrane</keyword>